<keyword evidence="4 12" id="KW-1133">Transmembrane helix</keyword>
<evidence type="ECO:0000256" key="11">
    <source>
        <dbReference type="RuleBase" id="RU000688"/>
    </source>
</evidence>
<keyword evidence="7" id="KW-1015">Disulfide bond</keyword>
<evidence type="ECO:0000256" key="8">
    <source>
        <dbReference type="ARBA" id="ARBA00023170"/>
    </source>
</evidence>
<reference evidence="14 15" key="1">
    <citation type="journal article" date="2018" name="Nat. Ecol. Evol.">
        <title>Shark genomes provide insights into elasmobranch evolution and the origin of vertebrates.</title>
        <authorList>
            <person name="Hara Y"/>
            <person name="Yamaguchi K"/>
            <person name="Onimaru K"/>
            <person name="Kadota M"/>
            <person name="Koyanagi M"/>
            <person name="Keeley SD"/>
            <person name="Tatsumi K"/>
            <person name="Tanaka K"/>
            <person name="Motone F"/>
            <person name="Kageyama Y"/>
            <person name="Nozu R"/>
            <person name="Adachi N"/>
            <person name="Nishimura O"/>
            <person name="Nakagawa R"/>
            <person name="Tanegashima C"/>
            <person name="Kiyatake I"/>
            <person name="Matsumoto R"/>
            <person name="Murakumo K"/>
            <person name="Nishida K"/>
            <person name="Terakita A"/>
            <person name="Kuratani S"/>
            <person name="Sato K"/>
            <person name="Hyodo S Kuraku.S."/>
        </authorList>
    </citation>
    <scope>NUCLEOTIDE SEQUENCE [LARGE SCALE GENOMIC DNA]</scope>
</reference>
<evidence type="ECO:0000256" key="2">
    <source>
        <dbReference type="ARBA" id="ARBA00022475"/>
    </source>
</evidence>
<dbReference type="GO" id="GO:0005886">
    <property type="term" value="C:plasma membrane"/>
    <property type="evidence" value="ECO:0007669"/>
    <property type="project" value="UniProtKB-SubCell"/>
</dbReference>
<evidence type="ECO:0000256" key="12">
    <source>
        <dbReference type="SAM" id="Phobius"/>
    </source>
</evidence>
<feature type="non-terminal residue" evidence="14">
    <location>
        <position position="1"/>
    </location>
</feature>
<sequence>CITFLAIISSTSSQKMITTQFDNWTTHSNLSGKESTATWQVINQIVVFSILTMIIAGTIFGNLLVIASIAYFTKLRTPTNAFIVSLAVADFLVGIIVMPFSMTKLVFGWYFGKTFCKIHTIMDVMLCTSSIMNVSCIAFDRFYAVCYPLKYRFRMSQKRVTILLLICWFVPALVSFVPLFLDVHLRGLEAILQPLDPHSCVFMVNIPYAVSASVIAFYFPMLVMLVAYGKIFQVARLQDRQIYSIENGIQGRSTLTRFQNSSMERERKAAKTLGIIMGCFLICWFPFFTMNIINPLLGYSAHHVLLEVFLWLGYVNSTLNPLLYAFFNKSFRQAFYMVIGCKVLANNCQNNNLSDSTRQNTHLATLSR</sequence>
<name>A0A401SGR3_CHIPU</name>
<dbReference type="CDD" id="cd15055">
    <property type="entry name" value="7tmA_TAARs"/>
    <property type="match status" value="1"/>
</dbReference>
<feature type="transmembrane region" description="Helical" evidence="12">
    <location>
        <begin position="45"/>
        <end position="72"/>
    </location>
</feature>
<protein>
    <recommendedName>
        <fullName evidence="13">G-protein coupled receptors family 1 profile domain-containing protein</fullName>
    </recommendedName>
</protein>
<feature type="transmembrane region" description="Helical" evidence="12">
    <location>
        <begin position="79"/>
        <end position="100"/>
    </location>
</feature>
<dbReference type="PANTHER" id="PTHR24248:SF66">
    <property type="entry name" value="OCTOPAMINE RECEPTOR BETA-3R"/>
    <property type="match status" value="1"/>
</dbReference>
<feature type="domain" description="G-protein coupled receptors family 1 profile" evidence="13">
    <location>
        <begin position="61"/>
        <end position="324"/>
    </location>
</feature>
<keyword evidence="3 11" id="KW-0812">Transmembrane</keyword>
<organism evidence="14 15">
    <name type="scientific">Chiloscyllium punctatum</name>
    <name type="common">Brownbanded bambooshark</name>
    <name type="synonym">Hemiscyllium punctatum</name>
    <dbReference type="NCBI Taxonomy" id="137246"/>
    <lineage>
        <taxon>Eukaryota</taxon>
        <taxon>Metazoa</taxon>
        <taxon>Chordata</taxon>
        <taxon>Craniata</taxon>
        <taxon>Vertebrata</taxon>
        <taxon>Chondrichthyes</taxon>
        <taxon>Elasmobranchii</taxon>
        <taxon>Galeomorphii</taxon>
        <taxon>Galeoidea</taxon>
        <taxon>Orectolobiformes</taxon>
        <taxon>Hemiscylliidae</taxon>
        <taxon>Chiloscyllium</taxon>
    </lineage>
</organism>
<evidence type="ECO:0000256" key="9">
    <source>
        <dbReference type="ARBA" id="ARBA00023180"/>
    </source>
</evidence>
<keyword evidence="9" id="KW-0325">Glycoprotein</keyword>
<feature type="transmembrane region" description="Helical" evidence="12">
    <location>
        <begin position="201"/>
        <end position="228"/>
    </location>
</feature>
<evidence type="ECO:0000259" key="13">
    <source>
        <dbReference type="PROSITE" id="PS50262"/>
    </source>
</evidence>
<keyword evidence="2" id="KW-1003">Cell membrane</keyword>
<evidence type="ECO:0000256" key="6">
    <source>
        <dbReference type="ARBA" id="ARBA00023136"/>
    </source>
</evidence>
<comment type="subcellular location">
    <subcellularLocation>
        <location evidence="1">Cell membrane</location>
        <topology evidence="1">Multi-pass membrane protein</topology>
    </subcellularLocation>
</comment>
<dbReference type="PANTHER" id="PTHR24248">
    <property type="entry name" value="ADRENERGIC RECEPTOR-RELATED G-PROTEIN COUPLED RECEPTOR"/>
    <property type="match status" value="1"/>
</dbReference>
<evidence type="ECO:0000256" key="4">
    <source>
        <dbReference type="ARBA" id="ARBA00022989"/>
    </source>
</evidence>
<dbReference type="SUPFAM" id="SSF81321">
    <property type="entry name" value="Family A G protein-coupled receptor-like"/>
    <property type="match status" value="1"/>
</dbReference>
<comment type="similarity">
    <text evidence="11">Belongs to the G-protein coupled receptor 1 family.</text>
</comment>
<gene>
    <name evidence="14" type="ORF">chiPu_0007975</name>
</gene>
<dbReference type="FunFam" id="1.20.1070.10:FF:000030">
    <property type="entry name" value="trace amine-associated receptor 1"/>
    <property type="match status" value="1"/>
</dbReference>
<dbReference type="STRING" id="137246.A0A401SGR3"/>
<keyword evidence="10 11" id="KW-0807">Transducer</keyword>
<dbReference type="OMA" id="CYPLKYR"/>
<dbReference type="PROSITE" id="PS00237">
    <property type="entry name" value="G_PROTEIN_RECEP_F1_1"/>
    <property type="match status" value="1"/>
</dbReference>
<keyword evidence="8 11" id="KW-0675">Receptor</keyword>
<comment type="caution">
    <text evidence="14">The sequence shown here is derived from an EMBL/GenBank/DDBJ whole genome shotgun (WGS) entry which is preliminary data.</text>
</comment>
<evidence type="ECO:0000313" key="15">
    <source>
        <dbReference type="Proteomes" id="UP000287033"/>
    </source>
</evidence>
<dbReference type="PROSITE" id="PS50262">
    <property type="entry name" value="G_PROTEIN_RECEP_F1_2"/>
    <property type="match status" value="1"/>
</dbReference>
<evidence type="ECO:0000313" key="14">
    <source>
        <dbReference type="EMBL" id="GCC29533.1"/>
    </source>
</evidence>
<dbReference type="EMBL" id="BEZZ01000255">
    <property type="protein sequence ID" value="GCC29533.1"/>
    <property type="molecule type" value="Genomic_DNA"/>
</dbReference>
<dbReference type="Pfam" id="PF00001">
    <property type="entry name" value="7tm_1"/>
    <property type="match status" value="1"/>
</dbReference>
<keyword evidence="15" id="KW-1185">Reference proteome</keyword>
<feature type="transmembrane region" description="Helical" evidence="12">
    <location>
        <begin position="160"/>
        <end position="181"/>
    </location>
</feature>
<dbReference type="InterPro" id="IPR017452">
    <property type="entry name" value="GPCR_Rhodpsn_7TM"/>
</dbReference>
<keyword evidence="6 12" id="KW-0472">Membrane</keyword>
<dbReference type="GO" id="GO:0071880">
    <property type="term" value="P:adenylate cyclase-activating adrenergic receptor signaling pathway"/>
    <property type="evidence" value="ECO:0007669"/>
    <property type="project" value="TreeGrafter"/>
</dbReference>
<dbReference type="GO" id="GO:0004930">
    <property type="term" value="F:G protein-coupled receptor activity"/>
    <property type="evidence" value="ECO:0007669"/>
    <property type="project" value="UniProtKB-KW"/>
</dbReference>
<dbReference type="Gene3D" id="1.20.1070.10">
    <property type="entry name" value="Rhodopsin 7-helix transmembrane proteins"/>
    <property type="match status" value="1"/>
</dbReference>
<dbReference type="Proteomes" id="UP000287033">
    <property type="component" value="Unassembled WGS sequence"/>
</dbReference>
<dbReference type="SMART" id="SM01381">
    <property type="entry name" value="7TM_GPCR_Srsx"/>
    <property type="match status" value="1"/>
</dbReference>
<feature type="transmembrane region" description="Helical" evidence="12">
    <location>
        <begin position="308"/>
        <end position="327"/>
    </location>
</feature>
<feature type="transmembrane region" description="Helical" evidence="12">
    <location>
        <begin position="269"/>
        <end position="288"/>
    </location>
</feature>
<evidence type="ECO:0000256" key="10">
    <source>
        <dbReference type="ARBA" id="ARBA00023224"/>
    </source>
</evidence>
<evidence type="ECO:0000256" key="5">
    <source>
        <dbReference type="ARBA" id="ARBA00023040"/>
    </source>
</evidence>
<accession>A0A401SGR3</accession>
<dbReference type="InterPro" id="IPR000276">
    <property type="entry name" value="GPCR_Rhodpsn"/>
</dbReference>
<keyword evidence="5 11" id="KW-0297">G-protein coupled receptor</keyword>
<dbReference type="GO" id="GO:0043410">
    <property type="term" value="P:positive regulation of MAPK cascade"/>
    <property type="evidence" value="ECO:0007669"/>
    <property type="project" value="TreeGrafter"/>
</dbReference>
<dbReference type="AlphaFoldDB" id="A0A401SGR3"/>
<proteinExistence type="inferred from homology"/>
<feature type="transmembrane region" description="Helical" evidence="12">
    <location>
        <begin position="120"/>
        <end position="139"/>
    </location>
</feature>
<dbReference type="OrthoDB" id="5959645at2759"/>
<evidence type="ECO:0000256" key="1">
    <source>
        <dbReference type="ARBA" id="ARBA00004651"/>
    </source>
</evidence>
<evidence type="ECO:0000256" key="3">
    <source>
        <dbReference type="ARBA" id="ARBA00022692"/>
    </source>
</evidence>
<dbReference type="PRINTS" id="PR00237">
    <property type="entry name" value="GPCRRHODOPSN"/>
</dbReference>
<evidence type="ECO:0000256" key="7">
    <source>
        <dbReference type="ARBA" id="ARBA00023157"/>
    </source>
</evidence>